<feature type="binding site" evidence="1">
    <location>
        <position position="347"/>
    </location>
    <ligand>
        <name>Mn(2+)</name>
        <dbReference type="ChEBI" id="CHEBI:29035"/>
        <label>2</label>
    </ligand>
</feature>
<evidence type="ECO:0000256" key="1">
    <source>
        <dbReference type="PIRSR" id="PIRSR005962-1"/>
    </source>
</evidence>
<evidence type="ECO:0000313" key="4">
    <source>
        <dbReference type="Proteomes" id="UP000011747"/>
    </source>
</evidence>
<dbReference type="CDD" id="cd08018">
    <property type="entry name" value="M20_Acy1_amhX-like"/>
    <property type="match status" value="1"/>
</dbReference>
<dbReference type="Gene3D" id="3.40.630.10">
    <property type="entry name" value="Zn peptidases"/>
    <property type="match status" value="1"/>
</dbReference>
<dbReference type="InterPro" id="IPR036264">
    <property type="entry name" value="Bact_exopeptidase_dim_dom"/>
</dbReference>
<dbReference type="InterPro" id="IPR011650">
    <property type="entry name" value="Peptidase_M20_dimer"/>
</dbReference>
<dbReference type="GO" id="GO:0016787">
    <property type="term" value="F:hydrolase activity"/>
    <property type="evidence" value="ECO:0007669"/>
    <property type="project" value="UniProtKB-KW"/>
</dbReference>
<protein>
    <submittedName>
        <fullName evidence="3">Amidohydrolase</fullName>
    </submittedName>
</protein>
<dbReference type="EMBL" id="ACWF01000144">
    <property type="protein sequence ID" value="EHL74872.1"/>
    <property type="molecule type" value="Genomic_DNA"/>
</dbReference>
<feature type="binding site" evidence="1">
    <location>
        <position position="128"/>
    </location>
    <ligand>
        <name>Mn(2+)</name>
        <dbReference type="ChEBI" id="CHEBI:29035"/>
        <label>2</label>
    </ligand>
</feature>
<dbReference type="InterPro" id="IPR002933">
    <property type="entry name" value="Peptidase_M20"/>
</dbReference>
<dbReference type="Proteomes" id="UP000011747">
    <property type="component" value="Unassembled WGS sequence"/>
</dbReference>
<evidence type="ECO:0000313" key="3">
    <source>
        <dbReference type="EMBL" id="EHL74872.1"/>
    </source>
</evidence>
<proteinExistence type="predicted"/>
<dbReference type="PATRIC" id="fig|665952.3.peg.2835"/>
<gene>
    <name evidence="3" type="ORF">HMPREF1015_03197</name>
</gene>
<comment type="cofactor">
    <cofactor evidence="1">
        <name>Mn(2+)</name>
        <dbReference type="ChEBI" id="CHEBI:29035"/>
    </cofactor>
    <text evidence="1">The Mn(2+) ion enhances activity.</text>
</comment>
<dbReference type="HOGENOM" id="CLU_023257_0_1_9"/>
<dbReference type="PIRSF" id="PIRSF005962">
    <property type="entry name" value="Pept_M20D_amidohydro"/>
    <property type="match status" value="1"/>
</dbReference>
<dbReference type="RefSeq" id="WP_003355027.1">
    <property type="nucleotide sequence ID" value="NZ_JH414762.1"/>
</dbReference>
<dbReference type="InterPro" id="IPR017439">
    <property type="entry name" value="Amidohydrolase"/>
</dbReference>
<feature type="domain" description="Peptidase M20 dimerisation" evidence="2">
    <location>
        <begin position="179"/>
        <end position="266"/>
    </location>
</feature>
<keyword evidence="1" id="KW-0464">Manganese</keyword>
<dbReference type="SUPFAM" id="SSF53187">
    <property type="entry name" value="Zn-dependent exopeptidases"/>
    <property type="match status" value="1"/>
</dbReference>
<dbReference type="SUPFAM" id="SSF55031">
    <property type="entry name" value="Bacterial exopeptidase dimerisation domain"/>
    <property type="match status" value="1"/>
</dbReference>
<feature type="binding site" evidence="1">
    <location>
        <position position="94"/>
    </location>
    <ligand>
        <name>Mn(2+)</name>
        <dbReference type="ChEBI" id="CHEBI:29035"/>
        <label>2</label>
    </ligand>
</feature>
<dbReference type="PANTHER" id="PTHR11014">
    <property type="entry name" value="PEPTIDASE M20 FAMILY MEMBER"/>
    <property type="match status" value="1"/>
</dbReference>
<dbReference type="Pfam" id="PF07687">
    <property type="entry name" value="M20_dimer"/>
    <property type="match status" value="1"/>
</dbReference>
<reference evidence="3 4" key="1">
    <citation type="submission" date="2011-09" db="EMBL/GenBank/DDBJ databases">
        <title>The Genome Sequence of Bacillus smithii 7_3_47FAA.</title>
        <authorList>
            <consortium name="The Broad Institute Genome Sequencing Platform"/>
            <person name="Earl A."/>
            <person name="Ward D."/>
            <person name="Feldgarden M."/>
            <person name="Gevers D."/>
            <person name="Daigneault M."/>
            <person name="Strauss J."/>
            <person name="Allen-Vercoe E."/>
            <person name="Young S.K."/>
            <person name="Zeng Q."/>
            <person name="Gargeya S."/>
            <person name="Fitzgerald M."/>
            <person name="Haas B."/>
            <person name="Abouelleil A."/>
            <person name="Alvarado L."/>
            <person name="Arachchi H.M."/>
            <person name="Berlin A."/>
            <person name="Brown A."/>
            <person name="Chapman S.B."/>
            <person name="Chen Z."/>
            <person name="Dunbar C."/>
            <person name="Freedman E."/>
            <person name="Gearin G."/>
            <person name="Goldberg J."/>
            <person name="Griggs A."/>
            <person name="Gujja S."/>
            <person name="Heiman D."/>
            <person name="Howarth C."/>
            <person name="Larson L."/>
            <person name="Lui A."/>
            <person name="MacDonald P.J.P."/>
            <person name="Montmayeur A."/>
            <person name="Murphy C."/>
            <person name="Neiman D."/>
            <person name="Pearson M."/>
            <person name="Priest M."/>
            <person name="Roberts A."/>
            <person name="Saif S."/>
            <person name="Shea T."/>
            <person name="Shenoy N."/>
            <person name="Sisk P."/>
            <person name="Stolte C."/>
            <person name="Sykes S."/>
            <person name="Wortman J."/>
            <person name="Nusbaum C."/>
            <person name="Birren B."/>
        </authorList>
    </citation>
    <scope>NUCLEOTIDE SEQUENCE [LARGE SCALE GENOMIC DNA]</scope>
    <source>
        <strain evidence="3 4">7_3_47FAA</strain>
    </source>
</reference>
<accession>G9QNW2</accession>
<feature type="binding site" evidence="1">
    <location>
        <position position="92"/>
    </location>
    <ligand>
        <name>Mn(2+)</name>
        <dbReference type="ChEBI" id="CHEBI:29035"/>
        <label>2</label>
    </ligand>
</feature>
<feature type="binding site" evidence="1">
    <location>
        <position position="152"/>
    </location>
    <ligand>
        <name>Mn(2+)</name>
        <dbReference type="ChEBI" id="CHEBI:29035"/>
        <label>2</label>
    </ligand>
</feature>
<dbReference type="GO" id="GO:0046872">
    <property type="term" value="F:metal ion binding"/>
    <property type="evidence" value="ECO:0007669"/>
    <property type="project" value="UniProtKB-KW"/>
</dbReference>
<dbReference type="Pfam" id="PF01546">
    <property type="entry name" value="Peptidase_M20"/>
    <property type="match status" value="1"/>
</dbReference>
<organism evidence="3 4">
    <name type="scientific">Bacillus smithii 7_3_47FAA</name>
    <dbReference type="NCBI Taxonomy" id="665952"/>
    <lineage>
        <taxon>Bacteria</taxon>
        <taxon>Bacillati</taxon>
        <taxon>Bacillota</taxon>
        <taxon>Bacilli</taxon>
        <taxon>Bacillales</taxon>
        <taxon>Bacillaceae</taxon>
        <taxon>Bacillus</taxon>
    </lineage>
</organism>
<keyword evidence="4" id="KW-1185">Reference proteome</keyword>
<dbReference type="NCBIfam" id="TIGR01891">
    <property type="entry name" value="amidohydrolases"/>
    <property type="match status" value="1"/>
</dbReference>
<evidence type="ECO:0000259" key="2">
    <source>
        <dbReference type="Pfam" id="PF07687"/>
    </source>
</evidence>
<dbReference type="PANTHER" id="PTHR11014:SF122">
    <property type="entry name" value="AMIDOHYDROLASE AMHX"/>
    <property type="match status" value="1"/>
</dbReference>
<dbReference type="AlphaFoldDB" id="G9QNW2"/>
<sequence>MKKELEVLKPVVHQLFDYFHHHPEKSWHEFGTTRFIAEQLKTFGYQPKTFTDCTGVVVEIGQGKNEICVGVRSDMDALWQEKDGIWQANHSCGHDAHMAIVLGVMLLFKKINYSPPGKLMFLFQPAEEKGTGALKMIEKGVIDSLNYLYGIHLRPIQELRFGQASPSIKHGASAFLQGKIHGEDAHAARPHLGQNAIEVGAALVNALNQIHFDPRIPYSVKLTSFHAGGEAANLIPGKASFRMDIRAQTNEAMQQLMERVSKIFQSLEIQFGVKIHAKMEADVKAASIHPEAERIMSKAIVQTLGEEALAPGMLTTGGEDFHHYTFHKPDLKATMLGLGCDLRPGLHHPNMTFQTEAIFTGIEILANAVMRTFELSDKDKAG</sequence>
<keyword evidence="1" id="KW-0479">Metal-binding</keyword>
<dbReference type="InterPro" id="IPR037484">
    <property type="entry name" value="AmhX-like"/>
</dbReference>
<comment type="caution">
    <text evidence="3">The sequence shown here is derived from an EMBL/GenBank/DDBJ whole genome shotgun (WGS) entry which is preliminary data.</text>
</comment>
<name>G9QNW2_9BACI</name>
<keyword evidence="3" id="KW-0378">Hydrolase</keyword>
<dbReference type="Gene3D" id="3.30.70.360">
    <property type="match status" value="1"/>
</dbReference>